<dbReference type="SUPFAM" id="SSF54631">
    <property type="entry name" value="CBS-domain pair"/>
    <property type="match status" value="1"/>
</dbReference>
<keyword evidence="1 3" id="KW-0807">Transducer</keyword>
<dbReference type="GO" id="GO:0016020">
    <property type="term" value="C:membrane"/>
    <property type="evidence" value="ECO:0007669"/>
    <property type="project" value="InterPro"/>
</dbReference>
<evidence type="ECO:0000259" key="6">
    <source>
        <dbReference type="PROSITE" id="PS51371"/>
    </source>
</evidence>
<evidence type="ECO:0000256" key="4">
    <source>
        <dbReference type="PROSITE-ProRule" id="PRU00703"/>
    </source>
</evidence>
<dbReference type="Gene3D" id="3.90.1280.20">
    <property type="match status" value="1"/>
</dbReference>
<comment type="caution">
    <text evidence="7">The sequence shown here is derived from an EMBL/GenBank/DDBJ whole genome shotgun (WGS) entry which is preliminary data.</text>
</comment>
<dbReference type="EMBL" id="QQYZ01000005">
    <property type="protein sequence ID" value="RSY87445.1"/>
    <property type="molecule type" value="Genomic_DNA"/>
</dbReference>
<feature type="domain" description="Methyl-accepting transducer" evidence="5">
    <location>
        <begin position="178"/>
        <end position="414"/>
    </location>
</feature>
<evidence type="ECO:0000256" key="1">
    <source>
        <dbReference type="ARBA" id="ARBA00023224"/>
    </source>
</evidence>
<dbReference type="InterPro" id="IPR046342">
    <property type="entry name" value="CBS_dom_sf"/>
</dbReference>
<evidence type="ECO:0000259" key="5">
    <source>
        <dbReference type="PROSITE" id="PS50111"/>
    </source>
</evidence>
<dbReference type="Pfam" id="PF00571">
    <property type="entry name" value="CBS"/>
    <property type="match status" value="1"/>
</dbReference>
<dbReference type="PROSITE" id="PS50111">
    <property type="entry name" value="CHEMOTAXIS_TRANSDUC_2"/>
    <property type="match status" value="1"/>
</dbReference>
<dbReference type="RefSeq" id="WP_126004065.1">
    <property type="nucleotide sequence ID" value="NZ_QQYZ01000005.1"/>
</dbReference>
<dbReference type="PANTHER" id="PTHR32089">
    <property type="entry name" value="METHYL-ACCEPTING CHEMOTAXIS PROTEIN MCPB"/>
    <property type="match status" value="1"/>
</dbReference>
<dbReference type="GO" id="GO:0004888">
    <property type="term" value="F:transmembrane signaling receptor activity"/>
    <property type="evidence" value="ECO:0007669"/>
    <property type="project" value="InterPro"/>
</dbReference>
<dbReference type="Gene3D" id="1.10.287.950">
    <property type="entry name" value="Methyl-accepting chemotaxis protein"/>
    <property type="match status" value="1"/>
</dbReference>
<dbReference type="SMART" id="SM00283">
    <property type="entry name" value="MA"/>
    <property type="match status" value="1"/>
</dbReference>
<dbReference type="GO" id="GO:0006935">
    <property type="term" value="P:chemotaxis"/>
    <property type="evidence" value="ECO:0007669"/>
    <property type="project" value="InterPro"/>
</dbReference>
<keyword evidence="4" id="KW-0129">CBS domain</keyword>
<comment type="similarity">
    <text evidence="2">Belongs to the methyl-accepting chemotaxis (MCP) protein family.</text>
</comment>
<dbReference type="InterPro" id="IPR000644">
    <property type="entry name" value="CBS_dom"/>
</dbReference>
<evidence type="ECO:0000313" key="8">
    <source>
        <dbReference type="Proteomes" id="UP000287746"/>
    </source>
</evidence>
<name>A0A430G5C7_9SPHN</name>
<dbReference type="PROSITE" id="PS51371">
    <property type="entry name" value="CBS"/>
    <property type="match status" value="1"/>
</dbReference>
<dbReference type="SUPFAM" id="SSF58104">
    <property type="entry name" value="Methyl-accepting chemotaxis protein (MCP) signaling domain"/>
    <property type="match status" value="1"/>
</dbReference>
<dbReference type="PRINTS" id="PR00260">
    <property type="entry name" value="CHEMTRNSDUCR"/>
</dbReference>
<dbReference type="GO" id="GO:0007165">
    <property type="term" value="P:signal transduction"/>
    <property type="evidence" value="ECO:0007669"/>
    <property type="project" value="UniProtKB-KW"/>
</dbReference>
<dbReference type="Pfam" id="PF00015">
    <property type="entry name" value="MCPsignal"/>
    <property type="match status" value="1"/>
</dbReference>
<dbReference type="AlphaFoldDB" id="A0A430G5C7"/>
<evidence type="ECO:0000256" key="3">
    <source>
        <dbReference type="PROSITE-ProRule" id="PRU00284"/>
    </source>
</evidence>
<dbReference type="InterPro" id="IPR004090">
    <property type="entry name" value="Chemotax_Me-accpt_rcpt"/>
</dbReference>
<gene>
    <name evidence="7" type="ORF">DAH66_07360</name>
</gene>
<feature type="domain" description="CBS" evidence="6">
    <location>
        <begin position="24"/>
        <end position="83"/>
    </location>
</feature>
<dbReference type="InterPro" id="IPR004089">
    <property type="entry name" value="MCPsignal_dom"/>
</dbReference>
<evidence type="ECO:0000256" key="2">
    <source>
        <dbReference type="ARBA" id="ARBA00029447"/>
    </source>
</evidence>
<protein>
    <submittedName>
        <fullName evidence="7">CBS domain-containing protein</fullName>
    </submittedName>
</protein>
<organism evidence="7 8">
    <name type="scientific">Sphingomonas koreensis</name>
    <dbReference type="NCBI Taxonomy" id="93064"/>
    <lineage>
        <taxon>Bacteria</taxon>
        <taxon>Pseudomonadati</taxon>
        <taxon>Pseudomonadota</taxon>
        <taxon>Alphaproteobacteria</taxon>
        <taxon>Sphingomonadales</taxon>
        <taxon>Sphingomonadaceae</taxon>
        <taxon>Sphingomonas</taxon>
    </lineage>
</organism>
<reference evidence="7 8" key="1">
    <citation type="submission" date="2018-07" db="EMBL/GenBank/DDBJ databases">
        <title>Genomic and Epidemiologic Investigation of an Indolent Hospital Outbreak.</title>
        <authorList>
            <person name="Johnson R.C."/>
            <person name="Deming C."/>
            <person name="Conlan S."/>
            <person name="Zellmer C.J."/>
            <person name="Michelin A.V."/>
            <person name="Lee-Lin S."/>
            <person name="Thomas P.J."/>
            <person name="Park M."/>
            <person name="Weingarten R.A."/>
            <person name="Less J."/>
            <person name="Dekker J.P."/>
            <person name="Frank K.M."/>
            <person name="Musser K.A."/>
            <person name="Mcquiston J.R."/>
            <person name="Henderson D.K."/>
            <person name="Lau A.F."/>
            <person name="Palmore T.N."/>
            <person name="Segre J.A."/>
        </authorList>
    </citation>
    <scope>NUCLEOTIDE SEQUENCE [LARGE SCALE GENOMIC DNA]</scope>
    <source>
        <strain evidence="7 8">SK-CDC1_0717</strain>
    </source>
</reference>
<dbReference type="Proteomes" id="UP000287746">
    <property type="component" value="Unassembled WGS sequence"/>
</dbReference>
<accession>A0A430G5C7</accession>
<sequence>MFRASAAPVDLPHALTMRDWLTTIERTPPFLRQTDTLFKAIDLFQTNMELRLLPVVDSRHRAIGAVFEKDVRRLLLNPFGHALMRNPAYGNGLAAHIRACPTAEVDQDPGALIEAYRAANGAEGMIVTHQDRLFAVVANRRLVHLASTRDLAAAHVRVERAQRIEAATARFERQVAGLSRALTDLARFIAGNAKETESRAADTGDRAAAVAAAAGQTSLSMRDIADRGRLLAGAFAAINSDTARAKTAAADAVALVSAGSARMDGLMHSAQSIDAVIGLIGEIAKQVNLLALNATIEAARAGDAGRGFTVVANEVKILATQAGVAAQRITAHVEEIRGGIVQVADGHAQVEAAIAAMARLSDTVEDAVGTQRDTTSLIAATVEEAVSAGAQIHDDVEAIGATARSASSSAGEMGGLAGRIRAEADALGNTVNAFLAELRAA</sequence>
<evidence type="ECO:0000313" key="7">
    <source>
        <dbReference type="EMBL" id="RSY87445.1"/>
    </source>
</evidence>
<dbReference type="PANTHER" id="PTHR32089:SF112">
    <property type="entry name" value="LYSOZYME-LIKE PROTEIN-RELATED"/>
    <property type="match status" value="1"/>
</dbReference>
<proteinExistence type="inferred from homology"/>